<dbReference type="Proteomes" id="UP001164539">
    <property type="component" value="Chromosome 11"/>
</dbReference>
<gene>
    <name evidence="1" type="ORF">OWV82_019629</name>
</gene>
<keyword evidence="2" id="KW-1185">Reference proteome</keyword>
<comment type="caution">
    <text evidence="1">The sequence shown here is derived from an EMBL/GenBank/DDBJ whole genome shotgun (WGS) entry which is preliminary data.</text>
</comment>
<accession>A0ACC1X3C0</accession>
<proteinExistence type="predicted"/>
<evidence type="ECO:0000313" key="1">
    <source>
        <dbReference type="EMBL" id="KAJ4705901.1"/>
    </source>
</evidence>
<name>A0ACC1X3C0_MELAZ</name>
<evidence type="ECO:0000313" key="2">
    <source>
        <dbReference type="Proteomes" id="UP001164539"/>
    </source>
</evidence>
<sequence length="140" mass="15940">MVATDARLKYLNEALVNMKIMKLYVRVNHFKNAIQNLRKVKYKWLSALQLRKPYDGFLFWSSTILVPVSTFGACYFLKIPLCASNVFTFVATLSLVQEPIRLCRDVLAVVILANVSFSRIVKVLEAPELQSANVRQKGSK</sequence>
<organism evidence="1 2">
    <name type="scientific">Melia azedarach</name>
    <name type="common">Chinaberry tree</name>
    <dbReference type="NCBI Taxonomy" id="155640"/>
    <lineage>
        <taxon>Eukaryota</taxon>
        <taxon>Viridiplantae</taxon>
        <taxon>Streptophyta</taxon>
        <taxon>Embryophyta</taxon>
        <taxon>Tracheophyta</taxon>
        <taxon>Spermatophyta</taxon>
        <taxon>Magnoliopsida</taxon>
        <taxon>eudicotyledons</taxon>
        <taxon>Gunneridae</taxon>
        <taxon>Pentapetalae</taxon>
        <taxon>rosids</taxon>
        <taxon>malvids</taxon>
        <taxon>Sapindales</taxon>
        <taxon>Meliaceae</taxon>
        <taxon>Melia</taxon>
    </lineage>
</organism>
<reference evidence="1 2" key="1">
    <citation type="journal article" date="2023" name="Science">
        <title>Complex scaffold remodeling in plant triterpene biosynthesis.</title>
        <authorList>
            <person name="De La Pena R."/>
            <person name="Hodgson H."/>
            <person name="Liu J.C."/>
            <person name="Stephenson M.J."/>
            <person name="Martin A.C."/>
            <person name="Owen C."/>
            <person name="Harkess A."/>
            <person name="Leebens-Mack J."/>
            <person name="Jimenez L.E."/>
            <person name="Osbourn A."/>
            <person name="Sattely E.S."/>
        </authorList>
    </citation>
    <scope>NUCLEOTIDE SEQUENCE [LARGE SCALE GENOMIC DNA]</scope>
    <source>
        <strain evidence="2">cv. JPN11</strain>
        <tissue evidence="1">Leaf</tissue>
    </source>
</reference>
<dbReference type="EMBL" id="CM051404">
    <property type="protein sequence ID" value="KAJ4705901.1"/>
    <property type="molecule type" value="Genomic_DNA"/>
</dbReference>
<protein>
    <submittedName>
        <fullName evidence="1">ABC transporter C family member 10 like</fullName>
    </submittedName>
</protein>